<dbReference type="Pfam" id="PF01522">
    <property type="entry name" value="Polysacc_deac_1"/>
    <property type="match status" value="1"/>
</dbReference>
<evidence type="ECO:0000256" key="1">
    <source>
        <dbReference type="SAM" id="MobiDB-lite"/>
    </source>
</evidence>
<comment type="caution">
    <text evidence="4">The sequence shown here is derived from an EMBL/GenBank/DDBJ whole genome shotgun (WGS) entry which is preliminary data.</text>
</comment>
<dbReference type="EMBL" id="ABCA03000024">
    <property type="protein sequence ID" value="EDS01926.1"/>
    <property type="molecule type" value="Genomic_DNA"/>
</dbReference>
<evidence type="ECO:0000313" key="4">
    <source>
        <dbReference type="EMBL" id="EDS01926.1"/>
    </source>
</evidence>
<proteinExistence type="predicted"/>
<name>B0MK38_9FIRM</name>
<gene>
    <name evidence="4" type="ORF">EUBSIR_00172</name>
</gene>
<dbReference type="InterPro" id="IPR002509">
    <property type="entry name" value="NODB_dom"/>
</dbReference>
<dbReference type="Gene3D" id="3.20.20.370">
    <property type="entry name" value="Glycoside hydrolase/deacetylase"/>
    <property type="match status" value="1"/>
</dbReference>
<dbReference type="InterPro" id="IPR011330">
    <property type="entry name" value="Glyco_hydro/deAcase_b/a-brl"/>
</dbReference>
<keyword evidence="5" id="KW-1185">Reference proteome</keyword>
<organism evidence="4 5">
    <name type="scientific">[Eubacterium] siraeum DSM 15702</name>
    <dbReference type="NCBI Taxonomy" id="428128"/>
    <lineage>
        <taxon>Bacteria</taxon>
        <taxon>Bacillati</taxon>
        <taxon>Bacillota</taxon>
        <taxon>Clostridia</taxon>
        <taxon>Eubacteriales</taxon>
        <taxon>Oscillospiraceae</taxon>
        <taxon>Oscillospiraceae incertae sedis</taxon>
    </lineage>
</organism>
<accession>B0MK38</accession>
<reference evidence="4" key="2">
    <citation type="submission" date="2014-06" db="EMBL/GenBank/DDBJ databases">
        <title>Draft genome sequence of Eubacterium siraeum (DSM 15702).</title>
        <authorList>
            <person name="Sudarsanam P."/>
            <person name="Ley R."/>
            <person name="Guruge J."/>
            <person name="Turnbaugh P.J."/>
            <person name="Mahowald M."/>
            <person name="Liep D."/>
            <person name="Gordon J."/>
        </authorList>
    </citation>
    <scope>NUCLEOTIDE SEQUENCE</scope>
    <source>
        <strain evidence="4">DSM 15702</strain>
    </source>
</reference>
<keyword evidence="2" id="KW-0732">Signal</keyword>
<protein>
    <submittedName>
        <fullName evidence="4">Polysaccharide deacetylase</fullName>
    </submittedName>
</protein>
<feature type="signal peptide" evidence="2">
    <location>
        <begin position="1"/>
        <end position="24"/>
    </location>
</feature>
<dbReference type="GO" id="GO:0005975">
    <property type="term" value="P:carbohydrate metabolic process"/>
    <property type="evidence" value="ECO:0007669"/>
    <property type="project" value="InterPro"/>
</dbReference>
<reference evidence="4" key="1">
    <citation type="submission" date="2007-10" db="EMBL/GenBank/DDBJ databases">
        <authorList>
            <person name="Fulton L."/>
            <person name="Clifton S."/>
            <person name="Fulton B."/>
            <person name="Xu J."/>
            <person name="Minx P."/>
            <person name="Pepin K.H."/>
            <person name="Johnson M."/>
            <person name="Thiruvilangam P."/>
            <person name="Bhonagiri V."/>
            <person name="Nash W.E."/>
            <person name="Mardis E.R."/>
            <person name="Wilson R.K."/>
        </authorList>
    </citation>
    <scope>NUCLEOTIDE SEQUENCE [LARGE SCALE GENOMIC DNA]</scope>
    <source>
        <strain evidence="4">DSM 15702</strain>
    </source>
</reference>
<feature type="chain" id="PRO_5038673630" evidence="2">
    <location>
        <begin position="25"/>
        <end position="292"/>
    </location>
</feature>
<evidence type="ECO:0000313" key="5">
    <source>
        <dbReference type="Proteomes" id="UP000005326"/>
    </source>
</evidence>
<feature type="domain" description="NodB homology" evidence="3">
    <location>
        <begin position="88"/>
        <end position="265"/>
    </location>
</feature>
<dbReference type="InterPro" id="IPR050248">
    <property type="entry name" value="Polysacc_deacetylase_ArnD"/>
</dbReference>
<dbReference type="Proteomes" id="UP000005326">
    <property type="component" value="Unassembled WGS sequence"/>
</dbReference>
<dbReference type="GO" id="GO:0016810">
    <property type="term" value="F:hydrolase activity, acting on carbon-nitrogen (but not peptide) bonds"/>
    <property type="evidence" value="ECO:0007669"/>
    <property type="project" value="InterPro"/>
</dbReference>
<feature type="region of interest" description="Disordered" evidence="1">
    <location>
        <begin position="23"/>
        <end position="80"/>
    </location>
</feature>
<dbReference type="PROSITE" id="PS51677">
    <property type="entry name" value="NODB"/>
    <property type="match status" value="1"/>
</dbReference>
<evidence type="ECO:0000259" key="3">
    <source>
        <dbReference type="PROSITE" id="PS51677"/>
    </source>
</evidence>
<feature type="compositionally biased region" description="Low complexity" evidence="1">
    <location>
        <begin position="58"/>
        <end position="71"/>
    </location>
</feature>
<dbReference type="SUPFAM" id="SSF88713">
    <property type="entry name" value="Glycoside hydrolase/deacetylase"/>
    <property type="match status" value="1"/>
</dbReference>
<sequence length="292" mass="31660">MKVRLTIASLIATLCLAGCSSANTSSLASQPDESSTSVTASASDESRSSAGQTGQDTSAADSSEAVSSSDSESSDVKRIDYELDTSKPTIAITFDDGPNATTTMEVLDILEKYQVRASFFLIGTNINDESAKSVKRAFDLGCDIENHSKTHSYMDKMTADEIKDEVAYVNDKVKEITGTTPKFFRPPYIAVNDTMYENIDMTFISGNGCNDWDDKVTAEYRAKYLEKKAADGVIFLLHDAEGNSKTVEALDKAIPILLEKGFQFATISELFELKGIEISGTDTNIYSELIAG</sequence>
<feature type="compositionally biased region" description="Polar residues" evidence="1">
    <location>
        <begin position="23"/>
        <end position="57"/>
    </location>
</feature>
<dbReference type="AlphaFoldDB" id="B0MK38"/>
<dbReference type="PANTHER" id="PTHR10587">
    <property type="entry name" value="GLYCOSYL TRANSFERASE-RELATED"/>
    <property type="match status" value="1"/>
</dbReference>
<evidence type="ECO:0000256" key="2">
    <source>
        <dbReference type="SAM" id="SignalP"/>
    </source>
</evidence>
<dbReference type="PANTHER" id="PTHR10587:SF125">
    <property type="entry name" value="POLYSACCHARIDE DEACETYLASE YHEN-RELATED"/>
    <property type="match status" value="1"/>
</dbReference>